<evidence type="ECO:0000313" key="2">
    <source>
        <dbReference type="EMBL" id="QJP10007.1"/>
    </source>
</evidence>
<dbReference type="AlphaFoldDB" id="A0A7Z3BNC5"/>
<dbReference type="KEGG" id="pmui:G4G71_19705"/>
<evidence type="ECO:0000256" key="1">
    <source>
        <dbReference type="SAM" id="MobiDB-lite"/>
    </source>
</evidence>
<evidence type="ECO:0000313" key="3">
    <source>
        <dbReference type="Proteomes" id="UP000502549"/>
    </source>
</evidence>
<proteinExistence type="predicted"/>
<feature type="region of interest" description="Disordered" evidence="1">
    <location>
        <begin position="129"/>
        <end position="169"/>
    </location>
</feature>
<dbReference type="RefSeq" id="WP_169939652.1">
    <property type="nucleotide sequence ID" value="NZ_CP048833.1"/>
</dbReference>
<reference evidence="2 3" key="1">
    <citation type="submission" date="2020-02" db="EMBL/GenBank/DDBJ databases">
        <title>Complete genome sequence of Pseudomonas multiresinivorans ORNL1.</title>
        <authorList>
            <person name="Podar M."/>
        </authorList>
    </citation>
    <scope>NUCLEOTIDE SEQUENCE [LARGE SCALE GENOMIC DNA]</scope>
    <source>
        <strain evidence="3">populi</strain>
    </source>
</reference>
<protein>
    <submittedName>
        <fullName evidence="2">ATPase</fullName>
    </submittedName>
</protein>
<dbReference type="EMBL" id="CP048833">
    <property type="protein sequence ID" value="QJP10007.1"/>
    <property type="molecule type" value="Genomic_DNA"/>
</dbReference>
<keyword evidence="3" id="KW-1185">Reference proteome</keyword>
<name>A0A7Z3BNC5_9PSED</name>
<feature type="compositionally biased region" description="Polar residues" evidence="1">
    <location>
        <begin position="156"/>
        <end position="165"/>
    </location>
</feature>
<dbReference type="Proteomes" id="UP000502549">
    <property type="component" value="Chromosome"/>
</dbReference>
<gene>
    <name evidence="2" type="ORF">G4G71_19705</name>
</gene>
<accession>A0A7Z3BNC5</accession>
<sequence length="332" mass="38262">MLMSIKTPITRAYCVQLDEVLSISEARRAFFSTPEPRRRFDFLCSSEACRRPGIEAKITAVNYDRKPSDTYKAAHFRENPSYRHAAECDWIFDDEDEGPDGRLPGESEIEADRRHAKRKLHDYIDTFDPTVEQTASRKSPAELGGEARDGTEKNLRTSAGQATKQSRNHRTSSLERLVECYRHARQELSEDEFKAMRLCVVGEGEMPLSQFFRKVSFAKLGAHNRVLHGGARFDRWFGAGFRLRFIDWLDKKPVFLYVSKEQMNEYRFRNYLDGILRDEEADYFRVFAIGELALSTSGKSIDLKVTDLRRLVVIPGQKASAPEKQTQSDQRE</sequence>
<feature type="compositionally biased region" description="Basic and acidic residues" evidence="1">
    <location>
        <begin position="145"/>
        <end position="155"/>
    </location>
</feature>
<organism evidence="2 3">
    <name type="scientific">Pseudomonas multiresinivorans</name>
    <dbReference type="NCBI Taxonomy" id="95301"/>
    <lineage>
        <taxon>Bacteria</taxon>
        <taxon>Pseudomonadati</taxon>
        <taxon>Pseudomonadota</taxon>
        <taxon>Gammaproteobacteria</taxon>
        <taxon>Pseudomonadales</taxon>
        <taxon>Pseudomonadaceae</taxon>
        <taxon>Pseudomonas</taxon>
    </lineage>
</organism>